<keyword evidence="3" id="KW-1185">Reference proteome</keyword>
<dbReference type="Proteomes" id="UP000185568">
    <property type="component" value="Unassembled WGS sequence"/>
</dbReference>
<evidence type="ECO:0000313" key="2">
    <source>
        <dbReference type="EMBL" id="OLN22205.1"/>
    </source>
</evidence>
<protein>
    <submittedName>
        <fullName evidence="2">Uncharacterized protein</fullName>
    </submittedName>
</protein>
<dbReference type="EMBL" id="MSDU01000022">
    <property type="protein sequence ID" value="OLN22205.1"/>
    <property type="molecule type" value="Genomic_DNA"/>
</dbReference>
<feature type="transmembrane region" description="Helical" evidence="1">
    <location>
        <begin position="57"/>
        <end position="80"/>
    </location>
</feature>
<reference evidence="2 3" key="1">
    <citation type="submission" date="2016-12" db="EMBL/GenBank/DDBJ databases">
        <title>Domibacillus antri genome sequencing.</title>
        <authorList>
            <person name="Verma A."/>
            <person name="Krishnamurthi S."/>
        </authorList>
    </citation>
    <scope>NUCLEOTIDE SEQUENCE [LARGE SCALE GENOMIC DNA]</scope>
    <source>
        <strain evidence="2 3">XD80</strain>
    </source>
</reference>
<name>A0A1Q8Q4J1_9BACI</name>
<gene>
    <name evidence="2" type="ORF">BTO30_10675</name>
</gene>
<keyword evidence="1" id="KW-1133">Transmembrane helix</keyword>
<feature type="transmembrane region" description="Helical" evidence="1">
    <location>
        <begin position="6"/>
        <end position="22"/>
    </location>
</feature>
<organism evidence="2 3">
    <name type="scientific">Domibacillus antri</name>
    <dbReference type="NCBI Taxonomy" id="1714264"/>
    <lineage>
        <taxon>Bacteria</taxon>
        <taxon>Bacillati</taxon>
        <taxon>Bacillota</taxon>
        <taxon>Bacilli</taxon>
        <taxon>Bacillales</taxon>
        <taxon>Bacillaceae</taxon>
        <taxon>Domibacillus</taxon>
    </lineage>
</organism>
<accession>A0A1Q8Q4J1</accession>
<evidence type="ECO:0000313" key="3">
    <source>
        <dbReference type="Proteomes" id="UP000185568"/>
    </source>
</evidence>
<dbReference type="OrthoDB" id="9866823at2"/>
<keyword evidence="1" id="KW-0812">Transmembrane</keyword>
<dbReference type="RefSeq" id="WP_075398715.1">
    <property type="nucleotide sequence ID" value="NZ_MSDU01000022.1"/>
</dbReference>
<keyword evidence="1" id="KW-0472">Membrane</keyword>
<dbReference type="STRING" id="1714264.BTO30_10675"/>
<feature type="transmembrane region" description="Helical" evidence="1">
    <location>
        <begin position="34"/>
        <end position="51"/>
    </location>
</feature>
<evidence type="ECO:0000256" key="1">
    <source>
        <dbReference type="SAM" id="Phobius"/>
    </source>
</evidence>
<dbReference type="AlphaFoldDB" id="A0A1Q8Q4J1"/>
<comment type="caution">
    <text evidence="2">The sequence shown here is derived from an EMBL/GenBank/DDBJ whole genome shotgun (WGS) entry which is preliminary data.</text>
</comment>
<proteinExistence type="predicted"/>
<sequence>MVIVAFSVLMGLGWFLLITGMRKKGKELNDFKPAIVCMALSVLLYSSSFLWPVENDFIRIGLSYASVLFGILFVLTALSASTAGKYQGK</sequence>